<evidence type="ECO:0000256" key="1">
    <source>
        <dbReference type="SAM" id="MobiDB-lite"/>
    </source>
</evidence>
<dbReference type="PANTHER" id="PTHR42305:SF1">
    <property type="entry name" value="MEMBRANE PROTEIN RV1733C-RELATED"/>
    <property type="match status" value="1"/>
</dbReference>
<evidence type="ECO:0000313" key="3">
    <source>
        <dbReference type="EMBL" id="GGT32861.1"/>
    </source>
</evidence>
<dbReference type="InterPro" id="IPR039708">
    <property type="entry name" value="MT1774/Rv1733c-like"/>
</dbReference>
<evidence type="ECO:0000313" key="4">
    <source>
        <dbReference type="Proteomes" id="UP000646776"/>
    </source>
</evidence>
<feature type="transmembrane region" description="Helical" evidence="2">
    <location>
        <begin position="49"/>
        <end position="69"/>
    </location>
</feature>
<keyword evidence="2" id="KW-0472">Membrane</keyword>
<proteinExistence type="predicted"/>
<keyword evidence="2" id="KW-1133">Transmembrane helix</keyword>
<evidence type="ECO:0000256" key="2">
    <source>
        <dbReference type="SAM" id="Phobius"/>
    </source>
</evidence>
<dbReference type="RefSeq" id="WP_189707171.1">
    <property type="nucleotide sequence ID" value="NZ_BMSA01000001.1"/>
</dbReference>
<feature type="transmembrane region" description="Helical" evidence="2">
    <location>
        <begin position="169"/>
        <end position="191"/>
    </location>
</feature>
<protein>
    <recommendedName>
        <fullName evidence="5">Integral membrane protein</fullName>
    </recommendedName>
</protein>
<sequence>MSGEIPPAQPPPAPEQHGQDHPRPPLPLLWLWLWRRNPLRRRTDRLQGWVALGLLLLVPAPALVAMFGVGDTAYRHYRTTAEHQARIRHHTTAVLVHDAPGHLEPGSDEANGTRYPVTVRFTGPDGQARTAKTDVIPGLSAGSTVSVWVGADGTLTEPPLTVEEIRSRAMGWALVAFLAVVLAGGAVYGAVARVLRRRNLEAWDAMWAETAPHWSRAHGSPR</sequence>
<gene>
    <name evidence="3" type="ORF">GCM10010226_06390</name>
</gene>
<dbReference type="AlphaFoldDB" id="A0A918H447"/>
<evidence type="ECO:0008006" key="5">
    <source>
        <dbReference type="Google" id="ProtNLM"/>
    </source>
</evidence>
<dbReference type="PANTHER" id="PTHR42305">
    <property type="entry name" value="MEMBRANE PROTEIN RV1733C-RELATED"/>
    <property type="match status" value="1"/>
</dbReference>
<feature type="region of interest" description="Disordered" evidence="1">
    <location>
        <begin position="1"/>
        <end position="22"/>
    </location>
</feature>
<reference evidence="3" key="1">
    <citation type="journal article" date="2014" name="Int. J. Syst. Evol. Microbiol.">
        <title>Complete genome sequence of Corynebacterium casei LMG S-19264T (=DSM 44701T), isolated from a smear-ripened cheese.</title>
        <authorList>
            <consortium name="US DOE Joint Genome Institute (JGI-PGF)"/>
            <person name="Walter F."/>
            <person name="Albersmeier A."/>
            <person name="Kalinowski J."/>
            <person name="Ruckert C."/>
        </authorList>
    </citation>
    <scope>NUCLEOTIDE SEQUENCE</scope>
    <source>
        <strain evidence="3">JCM 4125</strain>
    </source>
</reference>
<organism evidence="3 4">
    <name type="scientific">Streptomyces phaeofaciens</name>
    <dbReference type="NCBI Taxonomy" id="68254"/>
    <lineage>
        <taxon>Bacteria</taxon>
        <taxon>Bacillati</taxon>
        <taxon>Actinomycetota</taxon>
        <taxon>Actinomycetes</taxon>
        <taxon>Kitasatosporales</taxon>
        <taxon>Streptomycetaceae</taxon>
        <taxon>Streptomyces</taxon>
    </lineage>
</organism>
<comment type="caution">
    <text evidence="3">The sequence shown here is derived from an EMBL/GenBank/DDBJ whole genome shotgun (WGS) entry which is preliminary data.</text>
</comment>
<dbReference type="EMBL" id="BMSA01000001">
    <property type="protein sequence ID" value="GGT32861.1"/>
    <property type="molecule type" value="Genomic_DNA"/>
</dbReference>
<keyword evidence="4" id="KW-1185">Reference proteome</keyword>
<keyword evidence="2" id="KW-0812">Transmembrane</keyword>
<accession>A0A918H447</accession>
<dbReference type="Proteomes" id="UP000646776">
    <property type="component" value="Unassembled WGS sequence"/>
</dbReference>
<reference evidence="3" key="2">
    <citation type="submission" date="2020-09" db="EMBL/GenBank/DDBJ databases">
        <authorList>
            <person name="Sun Q."/>
            <person name="Ohkuma M."/>
        </authorList>
    </citation>
    <scope>NUCLEOTIDE SEQUENCE</scope>
    <source>
        <strain evidence="3">JCM 4125</strain>
    </source>
</reference>
<name>A0A918H447_9ACTN</name>